<dbReference type="CDD" id="cd14744">
    <property type="entry name" value="PAAR_CT_2"/>
    <property type="match status" value="1"/>
</dbReference>
<evidence type="ECO:0000313" key="1">
    <source>
        <dbReference type="EMBL" id="AZL73539.1"/>
    </source>
</evidence>
<evidence type="ECO:0000313" key="2">
    <source>
        <dbReference type="Proteomes" id="UP000272622"/>
    </source>
</evidence>
<dbReference type="Pfam" id="PF05488">
    <property type="entry name" value="PAAR_motif"/>
    <property type="match status" value="1"/>
</dbReference>
<proteinExistence type="predicted"/>
<accession>A0ABM7CQ29</accession>
<gene>
    <name evidence="1" type="ORF">EI693_10770</name>
</gene>
<dbReference type="RefSeq" id="WP_125463668.1">
    <property type="nucleotide sequence ID" value="NZ_CP034337.1"/>
</dbReference>
<name>A0ABM7CQ29_9PSED</name>
<sequence length="469" mass="49938">MSQRMNILGKGQGLDGDLTSTGATCLATQARGTTYGRRWLLEGDKTTPCPRCGKEGKIIDGESRWCQDGIPAAVDGTPVECGCTPGSNHVLAPLDQRIAPHTAPSPQTVAASPYMASAYQPRHPLSNVAANAVSTVPDGLEPGFHIVQHGTSFPQLLMKLFDKHGSVPVARLQRLNPTFNQGFKAGEIFVIGDPSNGHACTREEAQLMAAAERAREALADVGHDQANFMMRNHAEIASLLSDVSLSMGVAQAMMTKSLEELQATLRYIEKLHQQQFLEHGHLKSPAFFNQRKKLFQQLDAQLKMSFLNKYMDLGSHETLRRGLGISSKSLIHHWNKAGAPGAIPGYTTHLDKLARLSRYLKNGGRAGIVIGGASSFLKIKEACRANETEACKKIRFTEAGSFAVGLSGGVLGGALGKSGALVVCLGLGPVSATACSLVMVGAGSLAGSMGGMKGGKMLGEVIYEYIENE</sequence>
<reference evidence="1 2" key="1">
    <citation type="submission" date="2018-12" db="EMBL/GenBank/DDBJ databases">
        <authorList>
            <person name="Li S."/>
            <person name="Yang R."/>
            <person name="Chen G."/>
            <person name="Zou L."/>
            <person name="Zhang C."/>
            <person name="Chen Y."/>
            <person name="Liu Z."/>
            <person name="Li Y."/>
            <person name="Yan Y."/>
            <person name="Huang M."/>
            <person name="Chen T."/>
        </authorList>
    </citation>
    <scope>NUCLEOTIDE SEQUENCE [LARGE SCALE GENOMIC DNA]</scope>
    <source>
        <strain evidence="1 2">2014</strain>
    </source>
</reference>
<dbReference type="InterPro" id="IPR008727">
    <property type="entry name" value="PAAR_motif"/>
</dbReference>
<protein>
    <submittedName>
        <fullName evidence="1">PAAR domain-containing protein</fullName>
    </submittedName>
</protein>
<dbReference type="EMBL" id="CP034337">
    <property type="protein sequence ID" value="AZL73539.1"/>
    <property type="molecule type" value="Genomic_DNA"/>
</dbReference>
<keyword evidence="2" id="KW-1185">Reference proteome</keyword>
<organism evidence="1 2">
    <name type="scientific">Pseudomonas oryziphila</name>
    <dbReference type="NCBI Taxonomy" id="2894079"/>
    <lineage>
        <taxon>Bacteria</taxon>
        <taxon>Pseudomonadati</taxon>
        <taxon>Pseudomonadota</taxon>
        <taxon>Gammaproteobacteria</taxon>
        <taxon>Pseudomonadales</taxon>
        <taxon>Pseudomonadaceae</taxon>
        <taxon>Pseudomonas</taxon>
    </lineage>
</organism>
<dbReference type="Proteomes" id="UP000272622">
    <property type="component" value="Chromosome"/>
</dbReference>